<keyword evidence="5" id="KW-0808">Transferase</keyword>
<evidence type="ECO:0000256" key="6">
    <source>
        <dbReference type="ARBA" id="ARBA00022692"/>
    </source>
</evidence>
<keyword evidence="10 11" id="KW-0472">Membrane</keyword>
<dbReference type="Proteomes" id="UP001143330">
    <property type="component" value="Unassembled WGS sequence"/>
</dbReference>
<feature type="transmembrane region" description="Helical" evidence="11">
    <location>
        <begin position="20"/>
        <end position="43"/>
    </location>
</feature>
<keyword evidence="9" id="KW-0902">Two-component regulatory system</keyword>
<dbReference type="Gene3D" id="3.30.565.10">
    <property type="entry name" value="Histidine kinase-like ATPase, C-terminal domain"/>
    <property type="match status" value="1"/>
</dbReference>
<evidence type="ECO:0000256" key="2">
    <source>
        <dbReference type="ARBA" id="ARBA00004141"/>
    </source>
</evidence>
<gene>
    <name evidence="14" type="ORF">GCM10017653_38780</name>
</gene>
<dbReference type="Pfam" id="PF00512">
    <property type="entry name" value="HisKA"/>
    <property type="match status" value="1"/>
</dbReference>
<dbReference type="Gene3D" id="1.10.287.130">
    <property type="match status" value="1"/>
</dbReference>
<evidence type="ECO:0000256" key="4">
    <source>
        <dbReference type="ARBA" id="ARBA00022553"/>
    </source>
</evidence>
<evidence type="ECO:0000313" key="14">
    <source>
        <dbReference type="EMBL" id="GLK85808.1"/>
    </source>
</evidence>
<organism evidence="14 15">
    <name type="scientific">Ancylobacter defluvii</name>
    <dbReference type="NCBI Taxonomy" id="1282440"/>
    <lineage>
        <taxon>Bacteria</taxon>
        <taxon>Pseudomonadati</taxon>
        <taxon>Pseudomonadota</taxon>
        <taxon>Alphaproteobacteria</taxon>
        <taxon>Hyphomicrobiales</taxon>
        <taxon>Xanthobacteraceae</taxon>
        <taxon>Ancylobacter</taxon>
    </lineage>
</organism>
<dbReference type="PROSITE" id="PS50109">
    <property type="entry name" value="HIS_KIN"/>
    <property type="match status" value="1"/>
</dbReference>
<feature type="domain" description="HAMP" evidence="13">
    <location>
        <begin position="83"/>
        <end position="136"/>
    </location>
</feature>
<accession>A0A9W6K2K9</accession>
<dbReference type="CDD" id="cd00075">
    <property type="entry name" value="HATPase"/>
    <property type="match status" value="1"/>
</dbReference>
<feature type="domain" description="Histidine kinase" evidence="12">
    <location>
        <begin position="144"/>
        <end position="346"/>
    </location>
</feature>
<dbReference type="InterPro" id="IPR003660">
    <property type="entry name" value="HAMP_dom"/>
</dbReference>
<feature type="transmembrane region" description="Helical" evidence="11">
    <location>
        <begin position="55"/>
        <end position="82"/>
    </location>
</feature>
<dbReference type="PANTHER" id="PTHR45436:SF15">
    <property type="entry name" value="SENSOR HISTIDINE KINASE CUSS"/>
    <property type="match status" value="1"/>
</dbReference>
<dbReference type="SMART" id="SM00388">
    <property type="entry name" value="HisKA"/>
    <property type="match status" value="1"/>
</dbReference>
<evidence type="ECO:0000256" key="3">
    <source>
        <dbReference type="ARBA" id="ARBA00012438"/>
    </source>
</evidence>
<name>A0A9W6K2K9_9HYPH</name>
<dbReference type="InterPro" id="IPR005467">
    <property type="entry name" value="His_kinase_dom"/>
</dbReference>
<dbReference type="InterPro" id="IPR036097">
    <property type="entry name" value="HisK_dim/P_sf"/>
</dbReference>
<dbReference type="PRINTS" id="PR00344">
    <property type="entry name" value="BCTRLSENSOR"/>
</dbReference>
<comment type="caution">
    <text evidence="14">The sequence shown here is derived from an EMBL/GenBank/DDBJ whole genome shotgun (WGS) entry which is preliminary data.</text>
</comment>
<evidence type="ECO:0000313" key="15">
    <source>
        <dbReference type="Proteomes" id="UP001143330"/>
    </source>
</evidence>
<keyword evidence="7" id="KW-0418">Kinase</keyword>
<dbReference type="EMBL" id="BSFM01000017">
    <property type="protein sequence ID" value="GLK85808.1"/>
    <property type="molecule type" value="Genomic_DNA"/>
</dbReference>
<keyword evidence="6 11" id="KW-0812">Transmembrane</keyword>
<dbReference type="InterPro" id="IPR050428">
    <property type="entry name" value="TCS_sensor_his_kinase"/>
</dbReference>
<keyword evidence="15" id="KW-1185">Reference proteome</keyword>
<comment type="catalytic activity">
    <reaction evidence="1">
        <text>ATP + protein L-histidine = ADP + protein N-phospho-L-histidine.</text>
        <dbReference type="EC" id="2.7.13.3"/>
    </reaction>
</comment>
<evidence type="ECO:0000256" key="10">
    <source>
        <dbReference type="ARBA" id="ARBA00023136"/>
    </source>
</evidence>
<dbReference type="Pfam" id="PF02518">
    <property type="entry name" value="HATPase_c"/>
    <property type="match status" value="1"/>
</dbReference>
<dbReference type="PANTHER" id="PTHR45436">
    <property type="entry name" value="SENSOR HISTIDINE KINASE YKOH"/>
    <property type="match status" value="1"/>
</dbReference>
<dbReference type="InterPro" id="IPR036890">
    <property type="entry name" value="HATPase_C_sf"/>
</dbReference>
<keyword evidence="8 11" id="KW-1133">Transmembrane helix</keyword>
<dbReference type="InterPro" id="IPR003594">
    <property type="entry name" value="HATPase_dom"/>
</dbReference>
<evidence type="ECO:0000256" key="1">
    <source>
        <dbReference type="ARBA" id="ARBA00000085"/>
    </source>
</evidence>
<dbReference type="PROSITE" id="PS50885">
    <property type="entry name" value="HAMP"/>
    <property type="match status" value="1"/>
</dbReference>
<dbReference type="GO" id="GO:0005886">
    <property type="term" value="C:plasma membrane"/>
    <property type="evidence" value="ECO:0007669"/>
    <property type="project" value="TreeGrafter"/>
</dbReference>
<dbReference type="SUPFAM" id="SSF47384">
    <property type="entry name" value="Homodimeric domain of signal transducing histidine kinase"/>
    <property type="match status" value="1"/>
</dbReference>
<evidence type="ECO:0000256" key="8">
    <source>
        <dbReference type="ARBA" id="ARBA00022989"/>
    </source>
</evidence>
<protein>
    <recommendedName>
        <fullName evidence="3">histidine kinase</fullName>
        <ecNumber evidence="3">2.7.13.3</ecNumber>
    </recommendedName>
</protein>
<dbReference type="InterPro" id="IPR003661">
    <property type="entry name" value="HisK_dim/P_dom"/>
</dbReference>
<reference evidence="14" key="2">
    <citation type="submission" date="2023-01" db="EMBL/GenBank/DDBJ databases">
        <authorList>
            <person name="Sun Q."/>
            <person name="Evtushenko L."/>
        </authorList>
    </citation>
    <scope>NUCLEOTIDE SEQUENCE</scope>
    <source>
        <strain evidence="14">VKM B-2789</strain>
    </source>
</reference>
<dbReference type="AlphaFoldDB" id="A0A9W6K2K9"/>
<evidence type="ECO:0000256" key="5">
    <source>
        <dbReference type="ARBA" id="ARBA00022679"/>
    </source>
</evidence>
<dbReference type="EC" id="2.7.13.3" evidence="3"/>
<comment type="subcellular location">
    <subcellularLocation>
        <location evidence="2">Membrane</location>
        <topology evidence="2">Multi-pass membrane protein</topology>
    </subcellularLocation>
</comment>
<evidence type="ECO:0000259" key="12">
    <source>
        <dbReference type="PROSITE" id="PS50109"/>
    </source>
</evidence>
<reference evidence="14" key="1">
    <citation type="journal article" date="2014" name="Int. J. Syst. Evol. Microbiol.">
        <title>Complete genome sequence of Corynebacterium casei LMG S-19264T (=DSM 44701T), isolated from a smear-ripened cheese.</title>
        <authorList>
            <consortium name="US DOE Joint Genome Institute (JGI-PGF)"/>
            <person name="Walter F."/>
            <person name="Albersmeier A."/>
            <person name="Kalinowski J."/>
            <person name="Ruckert C."/>
        </authorList>
    </citation>
    <scope>NUCLEOTIDE SEQUENCE</scope>
    <source>
        <strain evidence="14">VKM B-2789</strain>
    </source>
</reference>
<dbReference type="SUPFAM" id="SSF55874">
    <property type="entry name" value="ATPase domain of HSP90 chaperone/DNA topoisomerase II/histidine kinase"/>
    <property type="match status" value="1"/>
</dbReference>
<dbReference type="GO" id="GO:0000155">
    <property type="term" value="F:phosphorelay sensor kinase activity"/>
    <property type="evidence" value="ECO:0007669"/>
    <property type="project" value="InterPro"/>
</dbReference>
<sequence>MSMRHPWSLKRQLALRLTVVLVLGIIGSSAAILIVVLSVLASVEEGSLGEPAHGVILDLIGFSLLAVMPVLALTLLVTMWTLNRGFHNLDRVAVEARTIVPGCPAMRLSAQGHPDEILPLVEAMNDAIARFERVHEAERRFTADAAHELRTSIAVLAARIDTLTSGAGRDALGRDAARLGRLVSQMLRVARLDAAPPCMNAVVDLVVTVRETVAALAPLAIRNGRLIEMRAPNRPVEVSGNVEVLGLAVANLIENALMHTPDRSPIAIEVTEEPEIRVMDRGADIAPADRARIFQRFQRGSASTTSGAGLGLAIVAEIAALHGAVAAVVPREGGGNVFVISWKGAAGAGGVSQHVDTDISGVGPPIGGTGASGVSIAPR</sequence>
<evidence type="ECO:0000259" key="13">
    <source>
        <dbReference type="PROSITE" id="PS50885"/>
    </source>
</evidence>
<evidence type="ECO:0000256" key="11">
    <source>
        <dbReference type="SAM" id="Phobius"/>
    </source>
</evidence>
<dbReference type="InterPro" id="IPR004358">
    <property type="entry name" value="Sig_transdc_His_kin-like_C"/>
</dbReference>
<keyword evidence="4" id="KW-0597">Phosphoprotein</keyword>
<evidence type="ECO:0000256" key="9">
    <source>
        <dbReference type="ARBA" id="ARBA00023012"/>
    </source>
</evidence>
<proteinExistence type="predicted"/>
<dbReference type="CDD" id="cd00082">
    <property type="entry name" value="HisKA"/>
    <property type="match status" value="1"/>
</dbReference>
<evidence type="ECO:0000256" key="7">
    <source>
        <dbReference type="ARBA" id="ARBA00022777"/>
    </source>
</evidence>
<dbReference type="SMART" id="SM00387">
    <property type="entry name" value="HATPase_c"/>
    <property type="match status" value="1"/>
</dbReference>